<dbReference type="Proteomes" id="UP001628164">
    <property type="component" value="Unassembled WGS sequence"/>
</dbReference>
<dbReference type="SUPFAM" id="SSF158442">
    <property type="entry name" value="DsbB-like"/>
    <property type="match status" value="1"/>
</dbReference>
<evidence type="ECO:0000256" key="1">
    <source>
        <dbReference type="ARBA" id="ARBA00004141"/>
    </source>
</evidence>
<gene>
    <name evidence="6" type="ORF">fsci_16450</name>
</gene>
<feature type="transmembrane region" description="Helical" evidence="5">
    <location>
        <begin position="149"/>
        <end position="173"/>
    </location>
</feature>
<name>A0ABQ6PGT5_9GAMM</name>
<keyword evidence="3 5" id="KW-1133">Transmembrane helix</keyword>
<proteinExistence type="predicted"/>
<sequence length="192" mass="21713">MKKYFKDDLIKFLSAIELTGITITIISAFYFQFIMGEIPCPLCLLQRLGLLAIGFGFLLNMRYNVRPSHYALSLLAAVLTSFISLRQIALHVSDPVGFGSTVFGLHMYTWVFVISMIAIIYIAIVMSYPDQYKINKDPNEIKEAKNNKVRALTHIVFVIFLIAIFTNVASTFIECGIHECPDDPTSYLLLTK</sequence>
<keyword evidence="7" id="KW-1185">Reference proteome</keyword>
<organism evidence="6 7">
    <name type="scientific">Francisella sciaenopsi</name>
    <dbReference type="NCBI Taxonomy" id="3055034"/>
    <lineage>
        <taxon>Bacteria</taxon>
        <taxon>Pseudomonadati</taxon>
        <taxon>Pseudomonadota</taxon>
        <taxon>Gammaproteobacteria</taxon>
        <taxon>Thiotrichales</taxon>
        <taxon>Francisellaceae</taxon>
        <taxon>Francisella</taxon>
    </lineage>
</organism>
<dbReference type="Pfam" id="PF02600">
    <property type="entry name" value="DsbB"/>
    <property type="match status" value="1"/>
</dbReference>
<keyword evidence="4 5" id="KW-0472">Membrane</keyword>
<dbReference type="EMBL" id="BTHG01000007">
    <property type="protein sequence ID" value="GMN90157.1"/>
    <property type="molecule type" value="Genomic_DNA"/>
</dbReference>
<comment type="subcellular location">
    <subcellularLocation>
        <location evidence="1">Membrane</location>
        <topology evidence="1">Multi-pass membrane protein</topology>
    </subcellularLocation>
</comment>
<feature type="transmembrane region" description="Helical" evidence="5">
    <location>
        <begin position="44"/>
        <end position="63"/>
    </location>
</feature>
<feature type="transmembrane region" description="Helical" evidence="5">
    <location>
        <begin position="70"/>
        <end position="88"/>
    </location>
</feature>
<protein>
    <submittedName>
        <fullName evidence="6">Disulfide bond formation protein B</fullName>
    </submittedName>
</protein>
<accession>A0ABQ6PGT5</accession>
<dbReference type="Gene3D" id="1.20.1550.10">
    <property type="entry name" value="DsbB-like"/>
    <property type="match status" value="1"/>
</dbReference>
<dbReference type="InterPro" id="IPR003752">
    <property type="entry name" value="DiS_bond_form_DsbB/BdbC"/>
</dbReference>
<reference evidence="6 7" key="1">
    <citation type="journal article" date="2024" name="Dis. Aquat. Organ.">
        <title>Francisella sciaenopsi sp. nov. isolated from diseased red drum Sciaenops ocellatus in Florida, USA.</title>
        <authorList>
            <person name="Kawahara M."/>
            <person name="Cody T.T."/>
            <person name="Yanong R.P.E."/>
            <person name="Henderson E."/>
            <person name="Yazdi Z."/>
            <person name="Soto E."/>
        </authorList>
    </citation>
    <scope>NUCLEOTIDE SEQUENCE [LARGE SCALE GENOMIC DNA]</scope>
    <source>
        <strain evidence="6 7">R22-20-7</strain>
    </source>
</reference>
<evidence type="ECO:0000256" key="4">
    <source>
        <dbReference type="ARBA" id="ARBA00023136"/>
    </source>
</evidence>
<comment type="caution">
    <text evidence="6">The sequence shown here is derived from an EMBL/GenBank/DDBJ whole genome shotgun (WGS) entry which is preliminary data.</text>
</comment>
<feature type="transmembrane region" description="Helical" evidence="5">
    <location>
        <begin position="12"/>
        <end position="32"/>
    </location>
</feature>
<dbReference type="RefSeq" id="WP_407877874.1">
    <property type="nucleotide sequence ID" value="NZ_BTHG01000007.1"/>
</dbReference>
<evidence type="ECO:0000256" key="3">
    <source>
        <dbReference type="ARBA" id="ARBA00022989"/>
    </source>
</evidence>
<evidence type="ECO:0000256" key="2">
    <source>
        <dbReference type="ARBA" id="ARBA00022692"/>
    </source>
</evidence>
<feature type="transmembrane region" description="Helical" evidence="5">
    <location>
        <begin position="108"/>
        <end position="128"/>
    </location>
</feature>
<evidence type="ECO:0000313" key="7">
    <source>
        <dbReference type="Proteomes" id="UP001628164"/>
    </source>
</evidence>
<evidence type="ECO:0000256" key="5">
    <source>
        <dbReference type="SAM" id="Phobius"/>
    </source>
</evidence>
<evidence type="ECO:0000313" key="6">
    <source>
        <dbReference type="EMBL" id="GMN90157.1"/>
    </source>
</evidence>
<keyword evidence="2 5" id="KW-0812">Transmembrane</keyword>
<dbReference type="InterPro" id="IPR023380">
    <property type="entry name" value="DsbB-like_sf"/>
</dbReference>